<name>A0A5J4JI84_9BACI</name>
<dbReference type="InterPro" id="IPR000719">
    <property type="entry name" value="Prot_kinase_dom"/>
</dbReference>
<proteinExistence type="predicted"/>
<reference evidence="2 3" key="1">
    <citation type="submission" date="2019-09" db="EMBL/GenBank/DDBJ databases">
        <title>Draft genome sequence of Bacillus sp. JC-7.</title>
        <authorList>
            <person name="Tanaka N."/>
            <person name="Shiwa Y."/>
            <person name="Fujita N."/>
            <person name="Tanasupawat S."/>
        </authorList>
    </citation>
    <scope>NUCLEOTIDE SEQUENCE [LARGE SCALE GENOMIC DNA]</scope>
    <source>
        <strain evidence="2 3">JC-7</strain>
    </source>
</reference>
<accession>A0A5J4JI84</accession>
<keyword evidence="2" id="KW-0723">Serine/threonine-protein kinase</keyword>
<evidence type="ECO:0000313" key="2">
    <source>
        <dbReference type="EMBL" id="GER71833.1"/>
    </source>
</evidence>
<gene>
    <name evidence="2" type="ORF">BpJC7_31360</name>
</gene>
<comment type="caution">
    <text evidence="2">The sequence shown here is derived from an EMBL/GenBank/DDBJ whole genome shotgun (WGS) entry which is preliminary data.</text>
</comment>
<organism evidence="2 3">
    <name type="scientific">Weizmannia acidilactici</name>
    <dbReference type="NCBI Taxonomy" id="2607726"/>
    <lineage>
        <taxon>Bacteria</taxon>
        <taxon>Bacillati</taxon>
        <taxon>Bacillota</taxon>
        <taxon>Bacilli</taxon>
        <taxon>Bacillales</taxon>
        <taxon>Bacillaceae</taxon>
        <taxon>Heyndrickxia</taxon>
    </lineage>
</organism>
<dbReference type="PROSITE" id="PS50011">
    <property type="entry name" value="PROTEIN_KINASE_DOM"/>
    <property type="match status" value="1"/>
</dbReference>
<dbReference type="RefSeq" id="WP_151681870.1">
    <property type="nucleotide sequence ID" value="NZ_BKZP01000050.1"/>
</dbReference>
<feature type="domain" description="Protein kinase" evidence="1">
    <location>
        <begin position="25"/>
        <end position="245"/>
    </location>
</feature>
<protein>
    <submittedName>
        <fullName evidence="2">Serine/threonine protein kinase</fullName>
    </submittedName>
</protein>
<dbReference type="GO" id="GO:0004674">
    <property type="term" value="F:protein serine/threonine kinase activity"/>
    <property type="evidence" value="ECO:0007669"/>
    <property type="project" value="UniProtKB-KW"/>
</dbReference>
<keyword evidence="3" id="KW-1185">Reference proteome</keyword>
<dbReference type="GO" id="GO:0005524">
    <property type="term" value="F:ATP binding"/>
    <property type="evidence" value="ECO:0007669"/>
    <property type="project" value="InterPro"/>
</dbReference>
<dbReference type="PANTHER" id="PTHR44167">
    <property type="entry name" value="OVARIAN-SPECIFIC SERINE/THREONINE-PROTEIN KINASE LOK-RELATED"/>
    <property type="match status" value="1"/>
</dbReference>
<dbReference type="Pfam" id="PF00069">
    <property type="entry name" value="Pkinase"/>
    <property type="match status" value="1"/>
</dbReference>
<evidence type="ECO:0000259" key="1">
    <source>
        <dbReference type="PROSITE" id="PS50011"/>
    </source>
</evidence>
<keyword evidence="2" id="KW-0808">Transferase</keyword>
<keyword evidence="2" id="KW-0418">Kinase</keyword>
<evidence type="ECO:0000313" key="3">
    <source>
        <dbReference type="Proteomes" id="UP000391919"/>
    </source>
</evidence>
<dbReference type="InterPro" id="IPR011009">
    <property type="entry name" value="Kinase-like_dom_sf"/>
</dbReference>
<dbReference type="EMBL" id="BKZQ01000076">
    <property type="protein sequence ID" value="GER71833.1"/>
    <property type="molecule type" value="Genomic_DNA"/>
</dbReference>
<dbReference type="Proteomes" id="UP000391919">
    <property type="component" value="Unassembled WGS sequence"/>
</dbReference>
<dbReference type="SUPFAM" id="SSF56112">
    <property type="entry name" value="Protein kinase-like (PK-like)"/>
    <property type="match status" value="1"/>
</dbReference>
<dbReference type="AlphaFoldDB" id="A0A5J4JI84"/>
<dbReference type="PANTHER" id="PTHR44167:SF24">
    <property type="entry name" value="SERINE_THREONINE-PROTEIN KINASE CHK2"/>
    <property type="match status" value="1"/>
</dbReference>
<dbReference type="Gene3D" id="1.10.510.10">
    <property type="entry name" value="Transferase(Phosphotransferase) domain 1"/>
    <property type="match status" value="1"/>
</dbReference>
<sequence>MKIWLRLYAVLFDRPLKNGAVVQNYRIVKMLGIGSYGYSYLVSDGSPGMKVLKQLRKRPDGSSNFLREKEILRALRHPHIPKLLDDFEWGGRRFIVMEQMPGKTFEDLIFEAHKTFSEQEAFHMLRKVLDVTSYFHRKGIVHGDLRIPNILFDEKENAVSIIDFGMASYGEKFHADFEKLGHFTLFLLYSGYRPEQKKERPWYEELPLSGESSLVLKKMLQIEKPYETVDELIKDVDGLLLSLEA</sequence>